<dbReference type="InterPro" id="IPR019931">
    <property type="entry name" value="LPXTG_anchor"/>
</dbReference>
<dbReference type="NCBIfam" id="TIGR04320">
    <property type="entry name" value="Surf_Exclu_PgrA"/>
    <property type="match status" value="1"/>
</dbReference>
<evidence type="ECO:0000256" key="4">
    <source>
        <dbReference type="ARBA" id="ARBA00023088"/>
    </source>
</evidence>
<gene>
    <name evidence="9" type="ORF">FC81_GL002045</name>
</gene>
<feature type="compositionally biased region" description="Basic and acidic residues" evidence="6">
    <location>
        <begin position="790"/>
        <end position="802"/>
    </location>
</feature>
<keyword evidence="1" id="KW-0134">Cell wall</keyword>
<comment type="caution">
    <text evidence="9">The sequence shown here is derived from an EMBL/GenBank/DDBJ whole genome shotgun (WGS) entry which is preliminary data.</text>
</comment>
<keyword evidence="3" id="KW-0732">Signal</keyword>
<keyword evidence="7" id="KW-0812">Transmembrane</keyword>
<accession>A0A0R1LYL6</accession>
<feature type="compositionally biased region" description="Polar residues" evidence="6">
    <location>
        <begin position="145"/>
        <end position="156"/>
    </location>
</feature>
<feature type="compositionally biased region" description="Polar residues" evidence="6">
    <location>
        <begin position="60"/>
        <end position="110"/>
    </location>
</feature>
<dbReference type="PATRIC" id="fig|1423731.3.peg.2100"/>
<feature type="domain" description="Gram-positive cocci surface proteins LPxTG" evidence="8">
    <location>
        <begin position="930"/>
        <end position="961"/>
    </location>
</feature>
<protein>
    <recommendedName>
        <fullName evidence="8">Gram-positive cocci surface proteins LPxTG domain-containing protein</fullName>
    </recommendedName>
</protein>
<evidence type="ECO:0000256" key="3">
    <source>
        <dbReference type="ARBA" id="ARBA00022729"/>
    </source>
</evidence>
<feature type="region of interest" description="Disordered" evidence="6">
    <location>
        <begin position="138"/>
        <end position="168"/>
    </location>
</feature>
<evidence type="ECO:0000256" key="7">
    <source>
        <dbReference type="SAM" id="Phobius"/>
    </source>
</evidence>
<evidence type="ECO:0000256" key="5">
    <source>
        <dbReference type="SAM" id="Coils"/>
    </source>
</evidence>
<dbReference type="Pfam" id="PF00746">
    <property type="entry name" value="Gram_pos_anchor"/>
    <property type="match status" value="1"/>
</dbReference>
<keyword evidence="7" id="KW-0472">Membrane</keyword>
<keyword evidence="5" id="KW-0175">Coiled coil</keyword>
<feature type="region of interest" description="Disordered" evidence="6">
    <location>
        <begin position="45"/>
        <end position="110"/>
    </location>
</feature>
<keyword evidence="10" id="KW-1185">Reference proteome</keyword>
<name>A0A0R1LYL6_9LACO</name>
<dbReference type="NCBIfam" id="TIGR01167">
    <property type="entry name" value="LPXTG_anchor"/>
    <property type="match status" value="1"/>
</dbReference>
<feature type="region of interest" description="Disordered" evidence="6">
    <location>
        <begin position="790"/>
        <end position="828"/>
    </location>
</feature>
<evidence type="ECO:0000256" key="6">
    <source>
        <dbReference type="SAM" id="MobiDB-lite"/>
    </source>
</evidence>
<organism evidence="9 10">
    <name type="scientific">Liquorilactobacillus capillatus DSM 19910</name>
    <dbReference type="NCBI Taxonomy" id="1423731"/>
    <lineage>
        <taxon>Bacteria</taxon>
        <taxon>Bacillati</taxon>
        <taxon>Bacillota</taxon>
        <taxon>Bacilli</taxon>
        <taxon>Lactobacillales</taxon>
        <taxon>Lactobacillaceae</taxon>
        <taxon>Liquorilactobacillus</taxon>
    </lineage>
</organism>
<evidence type="ECO:0000256" key="1">
    <source>
        <dbReference type="ARBA" id="ARBA00022512"/>
    </source>
</evidence>
<feature type="coiled-coil region" evidence="5">
    <location>
        <begin position="193"/>
        <end position="312"/>
    </location>
</feature>
<dbReference type="AlphaFoldDB" id="A0A0R1LYL6"/>
<dbReference type="Proteomes" id="UP000051621">
    <property type="component" value="Unassembled WGS sequence"/>
</dbReference>
<evidence type="ECO:0000259" key="8">
    <source>
        <dbReference type="Pfam" id="PF00746"/>
    </source>
</evidence>
<keyword evidence="2" id="KW-0964">Secreted</keyword>
<dbReference type="STRING" id="1423731.FC81_GL002045"/>
<reference evidence="9 10" key="1">
    <citation type="journal article" date="2015" name="Genome Announc.">
        <title>Expanding the biotechnology potential of lactobacilli through comparative genomics of 213 strains and associated genera.</title>
        <authorList>
            <person name="Sun Z."/>
            <person name="Harris H.M."/>
            <person name="McCann A."/>
            <person name="Guo C."/>
            <person name="Argimon S."/>
            <person name="Zhang W."/>
            <person name="Yang X."/>
            <person name="Jeffery I.B."/>
            <person name="Cooney J.C."/>
            <person name="Kagawa T.F."/>
            <person name="Liu W."/>
            <person name="Song Y."/>
            <person name="Salvetti E."/>
            <person name="Wrobel A."/>
            <person name="Rasinkangas P."/>
            <person name="Parkhill J."/>
            <person name="Rea M.C."/>
            <person name="O'Sullivan O."/>
            <person name="Ritari J."/>
            <person name="Douillard F.P."/>
            <person name="Paul Ross R."/>
            <person name="Yang R."/>
            <person name="Briner A.E."/>
            <person name="Felis G.E."/>
            <person name="de Vos W.M."/>
            <person name="Barrangou R."/>
            <person name="Klaenhammer T.R."/>
            <person name="Caufield P.W."/>
            <person name="Cui Y."/>
            <person name="Zhang H."/>
            <person name="O'Toole P.W."/>
        </authorList>
    </citation>
    <scope>NUCLEOTIDE SEQUENCE [LARGE SCALE GENOMIC DNA]</scope>
    <source>
        <strain evidence="9 10">DSM 19910</strain>
    </source>
</reference>
<feature type="transmembrane region" description="Helical" evidence="7">
    <location>
        <begin position="940"/>
        <end position="957"/>
    </location>
</feature>
<evidence type="ECO:0000313" key="9">
    <source>
        <dbReference type="EMBL" id="KRL00513.1"/>
    </source>
</evidence>
<dbReference type="InterPro" id="IPR027607">
    <property type="entry name" value="Surf_Exclu_SEC10/PgrA"/>
</dbReference>
<dbReference type="EMBL" id="AZEF01000042">
    <property type="protein sequence ID" value="KRL00513.1"/>
    <property type="molecule type" value="Genomic_DNA"/>
</dbReference>
<feature type="compositionally biased region" description="Low complexity" evidence="6">
    <location>
        <begin position="45"/>
        <end position="54"/>
    </location>
</feature>
<dbReference type="Gene3D" id="1.10.287.620">
    <property type="entry name" value="Helix Hairpins"/>
    <property type="match status" value="1"/>
</dbReference>
<proteinExistence type="predicted"/>
<keyword evidence="7" id="KW-1133">Transmembrane helix</keyword>
<dbReference type="InterPro" id="IPR035940">
    <property type="entry name" value="CAP_sf"/>
</dbReference>
<evidence type="ECO:0000256" key="2">
    <source>
        <dbReference type="ARBA" id="ARBA00022525"/>
    </source>
</evidence>
<dbReference type="RefSeq" id="WP_057746073.1">
    <property type="nucleotide sequence ID" value="NZ_AZEF01000042.1"/>
</dbReference>
<sequence length="966" mass="103782">MVKRGITNSKKLVTLTAVSGALGAAAFNSSTLKANADTVSNLTTAQSSGQASSTTDKKQQATAEVNKAQTDYSQAQSETLSAKSTVESASSAQTDAQAKVDQASSSVKDAQTITDTAKANESSAENIQSKAQDIATAANTKGAVTEQQENVSQAHAQTRADSQAVSDAQTQADSQAAKVAAISSSVADASSTVTKAQQNVTDKQNDLNNKQNLDVTKAQQDVNTAQTKVDDIQAKVNEQTSAQSTLNQKVTNAQKAKDTADANLNDHNQKVTDATNNVTKAKIAVTNDQTNMKDTQKQLNETNAKLNTQTSKQTLDVPSDLASKVNEYKSTGKYANSQEDTDAYNSNKYVASDQDNVKFDASVPMSEADRDYYNLFALDLINQARVKNGLAPLVASQLARDFAHQVSDNYTAEKYDFAHDVGMLNKTSSQMNVDWVGENISWSSTYDFLNNMQDAFPLGYTVNDFKRDIYTAINGMLLDDASSDYGHAFNFLNPDAYSYGFSYRIGNDGNLILNFDGILNQSTVITDPTEALKDQVSQLQIKLSGQTKTLQSDQDKLTAAQNVLAQLQKDNVQATVDAATSALNDAKRASSSNQALLAQSQVQLLSAKNELAQAQAVLADAMKSQQEKQAEIDAAKDSLEAAKRTLNSAQTVFAQRQSDLSVAKSKLAVLQANVAKLAAKVSLDRKAEAAAQTKLNNYLNADQNLADANGKLAQAQKAVETAQTALTQAKSQLMDAQTALTQAKGNTATAQKAYDDALANEQAKKTAFTNAQSALNKIVAQEKTEQAVKEAEQKAKEADAKKAQNSNQAITGKPAQNVIPRPTTNNVKNSNQIVAPELVNVPKSDLTINSSNKKVQAFVQTLKKRGYSDEAIEQVLKSNAEVTVPEKDSSNVVETGFETQTRANNVKSTEYRRSNNAPKGTLKLKKQSIYPQTGEATTPFIKLLGLLISVASMGLIFRSRKAKHFM</sequence>
<dbReference type="SUPFAM" id="SSF55797">
    <property type="entry name" value="PR-1-like"/>
    <property type="match status" value="1"/>
</dbReference>
<keyword evidence="4" id="KW-0572">Peptidoglycan-anchor</keyword>
<feature type="coiled-coil region" evidence="5">
    <location>
        <begin position="550"/>
        <end position="746"/>
    </location>
</feature>
<evidence type="ECO:0000313" key="10">
    <source>
        <dbReference type="Proteomes" id="UP000051621"/>
    </source>
</evidence>